<protein>
    <submittedName>
        <fullName evidence="1">Uncharacterized protein</fullName>
    </submittedName>
</protein>
<reference evidence="1 2" key="1">
    <citation type="submission" date="2018-11" db="EMBL/GenBank/DDBJ databases">
        <authorList>
            <consortium name="Pathogen Informatics"/>
        </authorList>
    </citation>
    <scope>NUCLEOTIDE SEQUENCE [LARGE SCALE GENOMIC DNA]</scope>
    <source>
        <strain>Denwood</strain>
        <strain evidence="2">Zambia</strain>
    </source>
</reference>
<evidence type="ECO:0000313" key="1">
    <source>
        <dbReference type="EMBL" id="VDP39878.1"/>
    </source>
</evidence>
<name>A0A3P8E0G7_9TREM</name>
<proteinExistence type="predicted"/>
<dbReference type="EMBL" id="UZAL01028280">
    <property type="protein sequence ID" value="VDP39878.1"/>
    <property type="molecule type" value="Genomic_DNA"/>
</dbReference>
<dbReference type="PANTHER" id="PTHR47027">
    <property type="entry name" value="REVERSE TRANSCRIPTASE DOMAIN-CONTAINING PROTEIN"/>
    <property type="match status" value="1"/>
</dbReference>
<dbReference type="AlphaFoldDB" id="A0A3P8E0G7"/>
<dbReference type="PANTHER" id="PTHR47027:SF25">
    <property type="entry name" value="REVERSE TRANSCRIPTASE DOMAIN-CONTAINING PROTEIN"/>
    <property type="match status" value="1"/>
</dbReference>
<sequence>MAVKDRIYNASVRAVLLYTRKTWLFRVEEVRRLSVFDYRFLRRIADIQWRHHASNAEVRNRVFGYSDDNSINVTILRHRLRWLGHVLRMSSLKIPHRALLADSGIGWKKRRWSVYDMVLRYER</sequence>
<accession>A0A3P8E0G7</accession>
<gene>
    <name evidence="1" type="ORF">SMTD_LOCUS7515</name>
</gene>
<dbReference type="Proteomes" id="UP000269396">
    <property type="component" value="Unassembled WGS sequence"/>
</dbReference>
<evidence type="ECO:0000313" key="2">
    <source>
        <dbReference type="Proteomes" id="UP000269396"/>
    </source>
</evidence>
<organism evidence="1 2">
    <name type="scientific">Schistosoma mattheei</name>
    <dbReference type="NCBI Taxonomy" id="31246"/>
    <lineage>
        <taxon>Eukaryota</taxon>
        <taxon>Metazoa</taxon>
        <taxon>Spiralia</taxon>
        <taxon>Lophotrochozoa</taxon>
        <taxon>Platyhelminthes</taxon>
        <taxon>Trematoda</taxon>
        <taxon>Digenea</taxon>
        <taxon>Strigeidida</taxon>
        <taxon>Schistosomatoidea</taxon>
        <taxon>Schistosomatidae</taxon>
        <taxon>Schistosoma</taxon>
    </lineage>
</organism>
<keyword evidence="2" id="KW-1185">Reference proteome</keyword>